<comment type="caution">
    <text evidence="8">Lacks conserved residue(s) required for the propagation of feature annotation.</text>
</comment>
<dbReference type="GO" id="GO:1990961">
    <property type="term" value="P:xenobiotic detoxification by transmembrane export across the plasma membrane"/>
    <property type="evidence" value="ECO:0007669"/>
    <property type="project" value="InterPro"/>
</dbReference>
<feature type="transmembrane region" description="Helical" evidence="8">
    <location>
        <begin position="50"/>
        <end position="69"/>
    </location>
</feature>
<feature type="transmembrane region" description="Helical" evidence="8">
    <location>
        <begin position="275"/>
        <end position="297"/>
    </location>
</feature>
<dbReference type="PROSITE" id="PS50850">
    <property type="entry name" value="MFS"/>
    <property type="match status" value="1"/>
</dbReference>
<dbReference type="Gene3D" id="1.20.1720.10">
    <property type="entry name" value="Multidrug resistance protein D"/>
    <property type="match status" value="1"/>
</dbReference>
<dbReference type="CDD" id="cd17320">
    <property type="entry name" value="MFS_MdfA_MDR_like"/>
    <property type="match status" value="1"/>
</dbReference>
<feature type="transmembrane region" description="Helical" evidence="8">
    <location>
        <begin position="244"/>
        <end position="263"/>
    </location>
</feature>
<keyword evidence="6 8" id="KW-1133">Transmembrane helix</keyword>
<keyword evidence="3 8" id="KW-0813">Transport</keyword>
<feature type="transmembrane region" description="Helical" evidence="8">
    <location>
        <begin position="209"/>
        <end position="232"/>
    </location>
</feature>
<name>A0A840SU68_9RHOB</name>
<keyword evidence="5 8" id="KW-0812">Transmembrane</keyword>
<dbReference type="GO" id="GO:0005886">
    <property type="term" value="C:plasma membrane"/>
    <property type="evidence" value="ECO:0007669"/>
    <property type="project" value="UniProtKB-SubCell"/>
</dbReference>
<dbReference type="AlphaFoldDB" id="A0A840SU68"/>
<evidence type="ECO:0000256" key="8">
    <source>
        <dbReference type="RuleBase" id="RU365088"/>
    </source>
</evidence>
<comment type="caution">
    <text evidence="10">The sequence shown here is derived from an EMBL/GenBank/DDBJ whole genome shotgun (WGS) entry which is preliminary data.</text>
</comment>
<proteinExistence type="inferred from homology"/>
<keyword evidence="11" id="KW-1185">Reference proteome</keyword>
<dbReference type="Pfam" id="PF07690">
    <property type="entry name" value="MFS_1"/>
    <property type="match status" value="1"/>
</dbReference>
<sequence>MPDTRPAWTFTLPAALLLMAPFDILASLAMDIYLPVVPAMPGILDTTPSVIQLTLSLYMVMLGVGQVIFGPLSDRLGRRPVLLAGATAFVVTSLGAACSQTALIFLAFRLVQAIGASAMLVATFATVRDVYADRPEGVVIYGLFSSMLAFVPALGPIAGALIGNLLGWRAIFATLAALAVPALLNAAIRWRETRPIGTARRHRSVLPIFTSPGFWVYTLAFSAGMGSFFVFFSTAPRVLIGQAGYSPIGFSLAFATVALAMIATTRFAKGFVARWGIAGCVARGMALLVTGAALLAVGELARSPSFLGFIVPMWVMAAGIVLTVSVTANGALAEFDDIAGSAVAFYFCIQSLVVSIAGTLAVTCLDGDTAWPVIAYATTTAVLVSAGLALLRRRERPDAAP</sequence>
<evidence type="ECO:0000313" key="11">
    <source>
        <dbReference type="Proteomes" id="UP000549457"/>
    </source>
</evidence>
<evidence type="ECO:0000256" key="7">
    <source>
        <dbReference type="ARBA" id="ARBA00023136"/>
    </source>
</evidence>
<accession>A0A840SU68</accession>
<dbReference type="RefSeq" id="WP_184150004.1">
    <property type="nucleotide sequence ID" value="NZ_JACHFM010000002.1"/>
</dbReference>
<dbReference type="SUPFAM" id="SSF103473">
    <property type="entry name" value="MFS general substrate transporter"/>
    <property type="match status" value="1"/>
</dbReference>
<evidence type="ECO:0000313" key="10">
    <source>
        <dbReference type="EMBL" id="MBB5222711.1"/>
    </source>
</evidence>
<feature type="transmembrane region" description="Helical" evidence="8">
    <location>
        <begin position="113"/>
        <end position="131"/>
    </location>
</feature>
<dbReference type="Proteomes" id="UP000549457">
    <property type="component" value="Unassembled WGS sequence"/>
</dbReference>
<evidence type="ECO:0000256" key="5">
    <source>
        <dbReference type="ARBA" id="ARBA00022692"/>
    </source>
</evidence>
<feature type="transmembrane region" description="Helical" evidence="8">
    <location>
        <begin position="168"/>
        <end position="188"/>
    </location>
</feature>
<evidence type="ECO:0000256" key="1">
    <source>
        <dbReference type="ARBA" id="ARBA00004651"/>
    </source>
</evidence>
<dbReference type="EMBL" id="JACHFM010000002">
    <property type="protein sequence ID" value="MBB5222711.1"/>
    <property type="molecule type" value="Genomic_DNA"/>
</dbReference>
<dbReference type="NCBIfam" id="NF000219">
    <property type="entry name" value="FloR"/>
    <property type="match status" value="1"/>
</dbReference>
<evidence type="ECO:0000259" key="9">
    <source>
        <dbReference type="PROSITE" id="PS50850"/>
    </source>
</evidence>
<evidence type="ECO:0000256" key="3">
    <source>
        <dbReference type="ARBA" id="ARBA00022448"/>
    </source>
</evidence>
<evidence type="ECO:0000256" key="2">
    <source>
        <dbReference type="ARBA" id="ARBA00006236"/>
    </source>
</evidence>
<feature type="domain" description="Major facilitator superfamily (MFS) profile" evidence="9">
    <location>
        <begin position="15"/>
        <end position="397"/>
    </location>
</feature>
<dbReference type="InterPro" id="IPR004812">
    <property type="entry name" value="Efflux_drug-R_Bcr/CmlA"/>
</dbReference>
<protein>
    <recommendedName>
        <fullName evidence="8">Bcr/CflA family efflux transporter</fullName>
    </recommendedName>
</protein>
<dbReference type="InterPro" id="IPR036259">
    <property type="entry name" value="MFS_trans_sf"/>
</dbReference>
<dbReference type="InterPro" id="IPR011701">
    <property type="entry name" value="MFS"/>
</dbReference>
<comment type="subcellular location">
    <subcellularLocation>
        <location evidence="8">Cell inner membrane</location>
        <topology evidence="8">Multi-pass membrane protein</topology>
    </subcellularLocation>
    <subcellularLocation>
        <location evidence="1">Cell membrane</location>
        <topology evidence="1">Multi-pass membrane protein</topology>
    </subcellularLocation>
</comment>
<dbReference type="GO" id="GO:0042910">
    <property type="term" value="F:xenobiotic transmembrane transporter activity"/>
    <property type="evidence" value="ECO:0007669"/>
    <property type="project" value="InterPro"/>
</dbReference>
<feature type="transmembrane region" description="Helical" evidence="8">
    <location>
        <begin position="369"/>
        <end position="391"/>
    </location>
</feature>
<feature type="transmembrane region" description="Helical" evidence="8">
    <location>
        <begin position="309"/>
        <end position="332"/>
    </location>
</feature>
<dbReference type="NCBIfam" id="NF033134">
    <property type="entry name" value="cmlA_floR"/>
    <property type="match status" value="1"/>
</dbReference>
<dbReference type="PANTHER" id="PTHR23502:SF132">
    <property type="entry name" value="POLYAMINE TRANSPORTER 2-RELATED"/>
    <property type="match status" value="1"/>
</dbReference>
<dbReference type="InterPro" id="IPR020846">
    <property type="entry name" value="MFS_dom"/>
</dbReference>
<feature type="transmembrane region" description="Helical" evidence="8">
    <location>
        <begin position="138"/>
        <end position="162"/>
    </location>
</feature>
<organism evidence="10 11">
    <name type="scientific">Amaricoccus macauensis</name>
    <dbReference type="NCBI Taxonomy" id="57001"/>
    <lineage>
        <taxon>Bacteria</taxon>
        <taxon>Pseudomonadati</taxon>
        <taxon>Pseudomonadota</taxon>
        <taxon>Alphaproteobacteria</taxon>
        <taxon>Rhodobacterales</taxon>
        <taxon>Paracoccaceae</taxon>
        <taxon>Amaricoccus</taxon>
    </lineage>
</organism>
<reference evidence="10 11" key="1">
    <citation type="submission" date="2020-08" db="EMBL/GenBank/DDBJ databases">
        <title>Genomic Encyclopedia of Type Strains, Phase IV (KMG-IV): sequencing the most valuable type-strain genomes for metagenomic binning, comparative biology and taxonomic classification.</title>
        <authorList>
            <person name="Goeker M."/>
        </authorList>
    </citation>
    <scope>NUCLEOTIDE SEQUENCE [LARGE SCALE GENOMIC DNA]</scope>
    <source>
        <strain evidence="10 11">DSM 101730</strain>
    </source>
</reference>
<keyword evidence="8" id="KW-0997">Cell inner membrane</keyword>
<keyword evidence="4" id="KW-1003">Cell membrane</keyword>
<feature type="transmembrane region" description="Helical" evidence="8">
    <location>
        <begin position="344"/>
        <end position="363"/>
    </location>
</feature>
<gene>
    <name evidence="10" type="ORF">HNP73_002647</name>
</gene>
<dbReference type="PANTHER" id="PTHR23502">
    <property type="entry name" value="MAJOR FACILITATOR SUPERFAMILY"/>
    <property type="match status" value="1"/>
</dbReference>
<evidence type="ECO:0000256" key="6">
    <source>
        <dbReference type="ARBA" id="ARBA00022989"/>
    </source>
</evidence>
<dbReference type="NCBIfam" id="TIGR00710">
    <property type="entry name" value="efflux_Bcr_CflA"/>
    <property type="match status" value="1"/>
</dbReference>
<keyword evidence="7 8" id="KW-0472">Membrane</keyword>
<feature type="transmembrane region" description="Helical" evidence="8">
    <location>
        <begin position="81"/>
        <end position="107"/>
    </location>
</feature>
<evidence type="ECO:0000256" key="4">
    <source>
        <dbReference type="ARBA" id="ARBA00022475"/>
    </source>
</evidence>
<comment type="similarity">
    <text evidence="2 8">Belongs to the major facilitator superfamily. Bcr/CmlA family.</text>
</comment>